<dbReference type="EMBL" id="LAZR01050913">
    <property type="protein sequence ID" value="KKK86290.1"/>
    <property type="molecule type" value="Genomic_DNA"/>
</dbReference>
<organism evidence="1">
    <name type="scientific">marine sediment metagenome</name>
    <dbReference type="NCBI Taxonomy" id="412755"/>
    <lineage>
        <taxon>unclassified sequences</taxon>
        <taxon>metagenomes</taxon>
        <taxon>ecological metagenomes</taxon>
    </lineage>
</organism>
<name>A0A0F8ZJS9_9ZZZZ</name>
<accession>A0A0F8ZJS9</accession>
<dbReference type="AlphaFoldDB" id="A0A0F8ZJS9"/>
<gene>
    <name evidence="1" type="ORF">LCGC14_2764720</name>
</gene>
<comment type="caution">
    <text evidence="1">The sequence shown here is derived from an EMBL/GenBank/DDBJ whole genome shotgun (WGS) entry which is preliminary data.</text>
</comment>
<reference evidence="1" key="1">
    <citation type="journal article" date="2015" name="Nature">
        <title>Complex archaea that bridge the gap between prokaryotes and eukaryotes.</title>
        <authorList>
            <person name="Spang A."/>
            <person name="Saw J.H."/>
            <person name="Jorgensen S.L."/>
            <person name="Zaremba-Niedzwiedzka K."/>
            <person name="Martijn J."/>
            <person name="Lind A.E."/>
            <person name="van Eijk R."/>
            <person name="Schleper C."/>
            <person name="Guy L."/>
            <person name="Ettema T.J."/>
        </authorList>
    </citation>
    <scope>NUCLEOTIDE SEQUENCE</scope>
</reference>
<proteinExistence type="predicted"/>
<evidence type="ECO:0000313" key="1">
    <source>
        <dbReference type="EMBL" id="KKK86290.1"/>
    </source>
</evidence>
<sequence>MTDPRKFLVNLTTRTVHSTKSKRAECQPRESDNIGYSDFVKTLKGQDLIFCSCT</sequence>
<protein>
    <submittedName>
        <fullName evidence="1">Uncharacterized protein</fullName>
    </submittedName>
</protein>